<dbReference type="Gene3D" id="1.20.120.430">
    <property type="entry name" value="tRNA modification GTPase MnmE domain 2"/>
    <property type="match status" value="1"/>
</dbReference>
<dbReference type="Pfam" id="PF01926">
    <property type="entry name" value="MMR_HSR1"/>
    <property type="match status" value="1"/>
</dbReference>
<dbReference type="Pfam" id="PF10396">
    <property type="entry name" value="TrmE_N"/>
    <property type="match status" value="1"/>
</dbReference>
<keyword evidence="9" id="KW-1185">Reference proteome</keyword>
<accession>A0A9W8ISC6</accession>
<dbReference type="InterPro" id="IPR006073">
    <property type="entry name" value="GTP-bd"/>
</dbReference>
<dbReference type="Proteomes" id="UP001140091">
    <property type="component" value="Unassembled WGS sequence"/>
</dbReference>
<dbReference type="SUPFAM" id="SSF116878">
    <property type="entry name" value="TrmE connector domain"/>
    <property type="match status" value="1"/>
</dbReference>
<evidence type="ECO:0000256" key="3">
    <source>
        <dbReference type="ARBA" id="ARBA00022741"/>
    </source>
</evidence>
<dbReference type="SUPFAM" id="SSF52540">
    <property type="entry name" value="P-loop containing nucleoside triphosphate hydrolases"/>
    <property type="match status" value="1"/>
</dbReference>
<dbReference type="NCBIfam" id="TIGR00231">
    <property type="entry name" value="small_GTP"/>
    <property type="match status" value="1"/>
</dbReference>
<feature type="domain" description="GTP-binding protein TrmE N-terminal" evidence="6">
    <location>
        <begin position="27"/>
        <end position="81"/>
    </location>
</feature>
<dbReference type="NCBIfam" id="NF003661">
    <property type="entry name" value="PRK05291.1-3"/>
    <property type="match status" value="1"/>
</dbReference>
<organism evidence="8 9">
    <name type="scientific">Candolleomyces eurysporus</name>
    <dbReference type="NCBI Taxonomy" id="2828524"/>
    <lineage>
        <taxon>Eukaryota</taxon>
        <taxon>Fungi</taxon>
        <taxon>Dikarya</taxon>
        <taxon>Basidiomycota</taxon>
        <taxon>Agaricomycotina</taxon>
        <taxon>Agaricomycetes</taxon>
        <taxon>Agaricomycetidae</taxon>
        <taxon>Agaricales</taxon>
        <taxon>Agaricineae</taxon>
        <taxon>Psathyrellaceae</taxon>
        <taxon>Candolleomyces</taxon>
    </lineage>
</organism>
<evidence type="ECO:0008006" key="10">
    <source>
        <dbReference type="Google" id="ProtNLM"/>
    </source>
</evidence>
<dbReference type="GO" id="GO:0030488">
    <property type="term" value="P:tRNA methylation"/>
    <property type="evidence" value="ECO:0007669"/>
    <property type="project" value="TreeGrafter"/>
</dbReference>
<protein>
    <recommendedName>
        <fullName evidence="10">tRNA modification GTPase TrmE</fullName>
    </recommendedName>
</protein>
<evidence type="ECO:0000313" key="8">
    <source>
        <dbReference type="EMBL" id="KAJ2921632.1"/>
    </source>
</evidence>
<dbReference type="EMBL" id="JANBPK010001570">
    <property type="protein sequence ID" value="KAJ2921632.1"/>
    <property type="molecule type" value="Genomic_DNA"/>
</dbReference>
<dbReference type="Gene3D" id="3.30.1360.120">
    <property type="entry name" value="Probable tRNA modification gtpase trme, domain 1"/>
    <property type="match status" value="1"/>
</dbReference>
<dbReference type="OrthoDB" id="188276at2759"/>
<feature type="domain" description="G" evidence="5">
    <location>
        <begin position="181"/>
        <end position="278"/>
    </location>
</feature>
<dbReference type="GO" id="GO:0005525">
    <property type="term" value="F:GTP binding"/>
    <property type="evidence" value="ECO:0007669"/>
    <property type="project" value="UniProtKB-KW"/>
</dbReference>
<keyword evidence="3" id="KW-0547">Nucleotide-binding</keyword>
<name>A0A9W8ISC6_9AGAR</name>
<dbReference type="CDD" id="cd14858">
    <property type="entry name" value="TrmE_N"/>
    <property type="match status" value="1"/>
</dbReference>
<dbReference type="GO" id="GO:0003924">
    <property type="term" value="F:GTPase activity"/>
    <property type="evidence" value="ECO:0007669"/>
    <property type="project" value="InterPro"/>
</dbReference>
<evidence type="ECO:0000259" key="5">
    <source>
        <dbReference type="Pfam" id="PF01926"/>
    </source>
</evidence>
<dbReference type="Gene3D" id="3.40.50.300">
    <property type="entry name" value="P-loop containing nucleotide triphosphate hydrolases"/>
    <property type="match status" value="1"/>
</dbReference>
<evidence type="ECO:0000259" key="7">
    <source>
        <dbReference type="Pfam" id="PF12631"/>
    </source>
</evidence>
<dbReference type="GO" id="GO:0005739">
    <property type="term" value="C:mitochondrion"/>
    <property type="evidence" value="ECO:0007669"/>
    <property type="project" value="TreeGrafter"/>
</dbReference>
<feature type="non-terminal residue" evidence="8">
    <location>
        <position position="1"/>
    </location>
</feature>
<dbReference type="PANTHER" id="PTHR42714:SF2">
    <property type="entry name" value="TRNA MODIFICATION GTPASE GTPBP3, MITOCHONDRIAL"/>
    <property type="match status" value="1"/>
</dbReference>
<evidence type="ECO:0000259" key="6">
    <source>
        <dbReference type="Pfam" id="PF10396"/>
    </source>
</evidence>
<gene>
    <name evidence="8" type="ORF">H1R20_g15465</name>
</gene>
<keyword evidence="2" id="KW-0819">tRNA processing</keyword>
<evidence type="ECO:0000256" key="1">
    <source>
        <dbReference type="ARBA" id="ARBA00011043"/>
    </source>
</evidence>
<keyword evidence="4" id="KW-0342">GTP-binding</keyword>
<reference evidence="8" key="1">
    <citation type="submission" date="2022-06" db="EMBL/GenBank/DDBJ databases">
        <title>Genome Sequence of Candolleomyces eurysporus.</title>
        <authorList>
            <person name="Buettner E."/>
        </authorList>
    </citation>
    <scope>NUCLEOTIDE SEQUENCE</scope>
    <source>
        <strain evidence="8">VTCC 930004</strain>
    </source>
</reference>
<evidence type="ECO:0000256" key="4">
    <source>
        <dbReference type="ARBA" id="ARBA00023134"/>
    </source>
</evidence>
<comment type="similarity">
    <text evidence="1">Belongs to the TRAFAC class TrmE-Era-EngA-EngB-Septin-like GTPase superfamily. TrmE GTPase family.</text>
</comment>
<dbReference type="InterPro" id="IPR027368">
    <property type="entry name" value="MnmE_dom2"/>
</dbReference>
<dbReference type="InterPro" id="IPR031168">
    <property type="entry name" value="G_TrmE"/>
</dbReference>
<evidence type="ECO:0000256" key="2">
    <source>
        <dbReference type="ARBA" id="ARBA00022694"/>
    </source>
</evidence>
<proteinExistence type="inferred from homology"/>
<dbReference type="InterPro" id="IPR004520">
    <property type="entry name" value="GTPase_MnmE"/>
</dbReference>
<dbReference type="InterPro" id="IPR025867">
    <property type="entry name" value="MnmE_helical"/>
</dbReference>
<comment type="caution">
    <text evidence="8">The sequence shown here is derived from an EMBL/GenBank/DDBJ whole genome shotgun (WGS) entry which is preliminary data.</text>
</comment>
<dbReference type="InterPro" id="IPR018948">
    <property type="entry name" value="GTP-bd_TrmE_N"/>
</dbReference>
<sequence>MVRGILTTTFMDFNDVGLYTQKVERRLMMGPKSFTSEDVLELHVHSGRAVISAALSALSKLPTLRPAEPGEFTRRAYLNGRLDLTQAEGLKDLIDAETEGQRRVAVRAAEGVTKQKFDKLRADIISSLAKVEALIDFGEGEEIEEGVYEDAKSRVQKVLDTIQGYLNDHRRGELLRSGIRLAIFGPPNAGKSSLLNFLAQREAAIVTPIPGTTRDILELSLDIGGLPVVIADTAGLRKTEDVVEKIGIERARKAVESADISICVLSFPEAVQQQQQRNDLGSEASSHWRELISRDNTFFLFNKSDLVDSSPMPSPSLPSDVEALRLGLLSPEPQHGSSIGDLDLIISPKLDAFPLAATTKAWKASLATGDGAEEFLEGFAEVLRVRFGMDDILSDAASPVITRSRHRDHLQSARMHLETFLEYGPDDVVFAAEELRYAANAIGKVTGAIGVEDILDAVFRDFCIGK</sequence>
<dbReference type="InterPro" id="IPR027417">
    <property type="entry name" value="P-loop_NTPase"/>
</dbReference>
<evidence type="ECO:0000313" key="9">
    <source>
        <dbReference type="Proteomes" id="UP001140091"/>
    </source>
</evidence>
<dbReference type="Pfam" id="PF12631">
    <property type="entry name" value="MnmE_helical"/>
    <property type="match status" value="1"/>
</dbReference>
<dbReference type="HAMAP" id="MF_00379">
    <property type="entry name" value="GTPase_MnmE"/>
    <property type="match status" value="1"/>
</dbReference>
<dbReference type="GO" id="GO:0002098">
    <property type="term" value="P:tRNA wobble uridine modification"/>
    <property type="evidence" value="ECO:0007669"/>
    <property type="project" value="TreeGrafter"/>
</dbReference>
<dbReference type="PANTHER" id="PTHR42714">
    <property type="entry name" value="TRNA MODIFICATION GTPASE GTPBP3"/>
    <property type="match status" value="1"/>
</dbReference>
<dbReference type="InterPro" id="IPR027266">
    <property type="entry name" value="TrmE/GcvT-like"/>
</dbReference>
<dbReference type="AlphaFoldDB" id="A0A9W8ISC6"/>
<dbReference type="InterPro" id="IPR005225">
    <property type="entry name" value="Small_GTP-bd"/>
</dbReference>
<dbReference type="CDD" id="cd04164">
    <property type="entry name" value="trmE"/>
    <property type="match status" value="1"/>
</dbReference>
<feature type="domain" description="MnmE helical" evidence="7">
    <location>
        <begin position="84"/>
        <end position="463"/>
    </location>
</feature>